<dbReference type="Proteomes" id="UP000589132">
    <property type="component" value="Unassembled WGS sequence"/>
</dbReference>
<name>A0A7J4D093_9ARCH</name>
<accession>A0A7J4D093</accession>
<dbReference type="AlphaFoldDB" id="A0A7J4D093"/>
<gene>
    <name evidence="1" type="ORF">EYO15_04085</name>
</gene>
<organism evidence="1 2">
    <name type="scientific">Marine Group III euryarchaeote</name>
    <dbReference type="NCBI Taxonomy" id="2173149"/>
    <lineage>
        <taxon>Archaea</taxon>
        <taxon>Methanobacteriati</taxon>
        <taxon>Thermoplasmatota</taxon>
        <taxon>Thermoplasmata</taxon>
        <taxon>Candidatus Thermoprofundales</taxon>
    </lineage>
</organism>
<reference evidence="2" key="1">
    <citation type="journal article" date="2019" name="bioRxiv">
        <title>Genome diversification in globally distributed novel marine Proteobacteria is linked to environmental adaptation.</title>
        <authorList>
            <person name="Zhou Z."/>
            <person name="Tran P.Q."/>
            <person name="Kieft K."/>
            <person name="Anantharaman K."/>
        </authorList>
    </citation>
    <scope>NUCLEOTIDE SEQUENCE [LARGE SCALE GENOMIC DNA]</scope>
</reference>
<dbReference type="EMBL" id="DTTC01000252">
    <property type="protein sequence ID" value="HIA98339.1"/>
    <property type="molecule type" value="Genomic_DNA"/>
</dbReference>
<sequence>MQSKELALAVLLVISSVTAVSYYWSTDNNSNDETNLNNMVDPLLQDEGHNHRNASEHQLWTENIEFVSYNELTKPGNAEIQVAASPDGRTYAYQAGWKGFHIIDVTDPSNTTVTAWYNDPYTQVLDIKYLQYNGKEYVICQNQIVDSGQSDPNVGDWDDPAQVSVNLVDVTDKTDPQWIDSWYDSDHPSGPHNLYTYMIDQEWYIFVANPDYTNCDIGTGEACGGVTIAHLNFDLWGDLPRIVKVGEYEVSWETTRGGWIYIHDMTVQRWPGIDENDPRFGRTFIYGAYWEAGLRIGDVTDVPHPRNDYVRYLQYATACYSHNPVTCNWRAPEVGYWMDFADLNGDGEPDSSTASNSSSVNGGRASYIHYAEPYPVMVDASHLGMGDDPVHLTFIATEVLETTNGTGLTYLLDTTEVSCMTPSCPFTFQPKLLSAWENPFGADHHIPGGEEWLLFSPHNADTVWFDTSGGGDTSHGGTWDGRIYMGNYHTGLWILDVETMMVGNGYLDNTYREATIGYYLPHGADGEPLDSQFYDFGWVPFLWTAEYHNGYVYLSCITSGLYIVQLDLDSPYVDSSLAISED</sequence>
<evidence type="ECO:0000313" key="1">
    <source>
        <dbReference type="EMBL" id="HIA98339.1"/>
    </source>
</evidence>
<protein>
    <submittedName>
        <fullName evidence="1">Uncharacterized protein</fullName>
    </submittedName>
</protein>
<proteinExistence type="predicted"/>
<comment type="caution">
    <text evidence="1">The sequence shown here is derived from an EMBL/GenBank/DDBJ whole genome shotgun (WGS) entry which is preliminary data.</text>
</comment>
<evidence type="ECO:0000313" key="2">
    <source>
        <dbReference type="Proteomes" id="UP000589132"/>
    </source>
</evidence>